<evidence type="ECO:0000313" key="9">
    <source>
        <dbReference type="Proteomes" id="UP000282926"/>
    </source>
</evidence>
<dbReference type="PROSITE" id="PS50850">
    <property type="entry name" value="MFS"/>
    <property type="match status" value="1"/>
</dbReference>
<feature type="transmembrane region" description="Helical" evidence="6">
    <location>
        <begin position="36"/>
        <end position="57"/>
    </location>
</feature>
<keyword evidence="3" id="KW-0620">Polyamine biosynthesis</keyword>
<reference evidence="8 9" key="1">
    <citation type="submission" date="2019-01" db="EMBL/GenBank/DDBJ databases">
        <title>Lujinxingia litoralis gen. nov., sp. nov. and Lujinxingia sediminis gen. nov., sp. nov., new members in the order Bradymonadales, isolated from coastal sediment.</title>
        <authorList>
            <person name="Li C.-M."/>
        </authorList>
    </citation>
    <scope>NUCLEOTIDE SEQUENCE [LARGE SCALE GENOMIC DNA]</scope>
    <source>
        <strain evidence="8 9">SEH01</strain>
    </source>
</reference>
<keyword evidence="9" id="KW-1185">Reference proteome</keyword>
<keyword evidence="4 6" id="KW-0472">Membrane</keyword>
<dbReference type="SUPFAM" id="SSF103473">
    <property type="entry name" value="MFS general substrate transporter"/>
    <property type="match status" value="1"/>
</dbReference>
<keyword evidence="1 6" id="KW-0812">Transmembrane</keyword>
<dbReference type="Pfam" id="PF01564">
    <property type="entry name" value="Spermine_synth"/>
    <property type="match status" value="1"/>
</dbReference>
<proteinExistence type="predicted"/>
<organism evidence="8 9">
    <name type="scientific">Lujinxingia sediminis</name>
    <dbReference type="NCBI Taxonomy" id="2480984"/>
    <lineage>
        <taxon>Bacteria</taxon>
        <taxon>Deltaproteobacteria</taxon>
        <taxon>Bradymonadales</taxon>
        <taxon>Lujinxingiaceae</taxon>
        <taxon>Lujinxingia</taxon>
    </lineage>
</organism>
<evidence type="ECO:0000256" key="6">
    <source>
        <dbReference type="SAM" id="Phobius"/>
    </source>
</evidence>
<dbReference type="PANTHER" id="PTHR43317:SF1">
    <property type="entry name" value="THERMOSPERMINE SYNTHASE ACAULIS5"/>
    <property type="match status" value="1"/>
</dbReference>
<dbReference type="EMBL" id="SADD01000001">
    <property type="protein sequence ID" value="RVU48259.1"/>
    <property type="molecule type" value="Genomic_DNA"/>
</dbReference>
<feature type="domain" description="Major facilitator superfamily (MFS) profile" evidence="7">
    <location>
        <begin position="1"/>
        <end position="447"/>
    </location>
</feature>
<feature type="transmembrane region" description="Helical" evidence="6">
    <location>
        <begin position="245"/>
        <end position="264"/>
    </location>
</feature>
<evidence type="ECO:0000256" key="5">
    <source>
        <dbReference type="SAM" id="MobiDB-lite"/>
    </source>
</evidence>
<feature type="transmembrane region" description="Helical" evidence="6">
    <location>
        <begin position="179"/>
        <end position="200"/>
    </location>
</feature>
<feature type="transmembrane region" description="Helical" evidence="6">
    <location>
        <begin position="351"/>
        <end position="373"/>
    </location>
</feature>
<dbReference type="InterPro" id="IPR029063">
    <property type="entry name" value="SAM-dependent_MTases_sf"/>
</dbReference>
<dbReference type="Gene3D" id="1.20.1250.20">
    <property type="entry name" value="MFS general substrate transporter like domains"/>
    <property type="match status" value="1"/>
</dbReference>
<feature type="transmembrane region" description="Helical" evidence="6">
    <location>
        <begin position="452"/>
        <end position="471"/>
    </location>
</feature>
<dbReference type="Pfam" id="PF07690">
    <property type="entry name" value="MFS_1"/>
    <property type="match status" value="1"/>
</dbReference>
<feature type="transmembrane region" description="Helical" evidence="6">
    <location>
        <begin position="276"/>
        <end position="301"/>
    </location>
</feature>
<feature type="transmembrane region" description="Helical" evidence="6">
    <location>
        <begin position="111"/>
        <end position="140"/>
    </location>
</feature>
<feature type="transmembrane region" description="Helical" evidence="6">
    <location>
        <begin position="5"/>
        <end position="24"/>
    </location>
</feature>
<dbReference type="InterPro" id="IPR036259">
    <property type="entry name" value="MFS_trans_sf"/>
</dbReference>
<evidence type="ECO:0000256" key="3">
    <source>
        <dbReference type="ARBA" id="ARBA00023115"/>
    </source>
</evidence>
<feature type="transmembrane region" description="Helical" evidence="6">
    <location>
        <begin position="152"/>
        <end position="173"/>
    </location>
</feature>
<dbReference type="RefSeq" id="WP_127779015.1">
    <property type="nucleotide sequence ID" value="NZ_SADD01000001.1"/>
</dbReference>
<dbReference type="InterPro" id="IPR020846">
    <property type="entry name" value="MFS_dom"/>
</dbReference>
<feature type="transmembrane region" description="Helical" evidence="6">
    <location>
        <begin position="422"/>
        <end position="440"/>
    </location>
</feature>
<name>A0ABY0CXB8_9DELT</name>
<keyword evidence="2 6" id="KW-1133">Transmembrane helix</keyword>
<evidence type="ECO:0000313" key="8">
    <source>
        <dbReference type="EMBL" id="RVU48259.1"/>
    </source>
</evidence>
<feature type="transmembrane region" description="Helical" evidence="6">
    <location>
        <begin position="394"/>
        <end position="416"/>
    </location>
</feature>
<dbReference type="CDD" id="cd02440">
    <property type="entry name" value="AdoMet_MTases"/>
    <property type="match status" value="1"/>
</dbReference>
<feature type="region of interest" description="Disordered" evidence="5">
    <location>
        <begin position="989"/>
        <end position="1011"/>
    </location>
</feature>
<protein>
    <submittedName>
        <fullName evidence="8">Spermidine synthase</fullName>
    </submittedName>
</protein>
<dbReference type="NCBIfam" id="NF037959">
    <property type="entry name" value="MFS_SpdSyn"/>
    <property type="match status" value="2"/>
</dbReference>
<gene>
    <name evidence="8" type="ORF">EA187_02145</name>
</gene>
<dbReference type="PANTHER" id="PTHR43317">
    <property type="entry name" value="THERMOSPERMINE SYNTHASE ACAULIS5"/>
    <property type="match status" value="1"/>
</dbReference>
<feature type="transmembrane region" description="Helical" evidence="6">
    <location>
        <begin position="308"/>
        <end position="329"/>
    </location>
</feature>
<dbReference type="SUPFAM" id="SSF53335">
    <property type="entry name" value="S-adenosyl-L-methionine-dependent methyltransferases"/>
    <property type="match status" value="1"/>
</dbReference>
<dbReference type="InterPro" id="IPR011701">
    <property type="entry name" value="MFS"/>
</dbReference>
<feature type="transmembrane region" description="Helical" evidence="6">
    <location>
        <begin position="69"/>
        <end position="91"/>
    </location>
</feature>
<evidence type="ECO:0000256" key="4">
    <source>
        <dbReference type="ARBA" id="ARBA00023136"/>
    </source>
</evidence>
<evidence type="ECO:0000256" key="1">
    <source>
        <dbReference type="ARBA" id="ARBA00022692"/>
    </source>
</evidence>
<comment type="caution">
    <text evidence="8">The sequence shown here is derived from an EMBL/GenBank/DDBJ whole genome shotgun (WGS) entry which is preliminary data.</text>
</comment>
<dbReference type="Proteomes" id="UP000282926">
    <property type="component" value="Unassembled WGS sequence"/>
</dbReference>
<dbReference type="Gene3D" id="3.40.50.150">
    <property type="entry name" value="Vaccinia Virus protein VP39"/>
    <property type="match status" value="1"/>
</dbReference>
<evidence type="ECO:0000259" key="7">
    <source>
        <dbReference type="PROSITE" id="PS50850"/>
    </source>
</evidence>
<accession>A0ABY0CXB8</accession>
<dbReference type="CDD" id="cd06174">
    <property type="entry name" value="MFS"/>
    <property type="match status" value="1"/>
</dbReference>
<evidence type="ECO:0000256" key="2">
    <source>
        <dbReference type="ARBA" id="ARBA00022989"/>
    </source>
</evidence>
<sequence>MHRLVYIFFLFSGFSSLVFEVIWARMLQQVFGTTSFAISTLLTAFMAGLALGSVLGGRLARRVGNQLKLYGILEGSIGIYALLVPLLLGVLPSLYAPLFERFMSDFYLFSLLRFAAVFAVLVIPTTLMGATLPLVSQWLADRRRIFHGSIGLLYGANTLGACLGCFLAGFVLLPSFGLQATNLIFVAVNLALGATVLASFKMIEEGVSADALLDGHVEDTRVRDPAPLKSDEVPGAALPGWALRLTLILFGISGVVAMSYQVLWTRAYVITLGSSTYSFTLVLTAILIAIALGSVVIARVIDRVRRPIFVFAMLQALVASSATVGFYVLDRIPGFLYDRARETITSVGEIYAYQFALVALVVFLPSLFQGMSFPVVVRAVNARVEQTGEEVGTAYAFNTAGSIVGSFAAGFIIMPWLGMQKAIAAMILINLGAAMILSAMELYQHRHGPRALAMALALGVGLALFVVAPPIDRARLSAGMFRVHLAREVYSPTSFETSTPEILYYEDGLTATTSVERRGGGVALKANGKPEASDGADMDTQILVGLLPFVARSASEHLTIGQEEAAMVGFGSGVTAGASLQWPLKRLEVVEIEATMVEASRFFEHVNHRPLDDPRHVLIESDGRNYLEYTPRTYDVIVSEPSNPWIAGVSALFTVEYFERVRQKLNPGGVYGQWVQLYELHPDNVRRVFATFLAAFPHVHAFSSKAKSTDLILIGSEHPLEFPPEGFERAWSIASVRAELERVGIEDITELYGLMFMNQAEMEAFAAGAELNTDDNGLLEFNAPHDLIFYSIGELFFSSHYFSGEIYGDIRPYLSGWPDDERWSAQRVARLGRAAWVAGKAELTEAILLERGLREARNLDSELDELLDVLEADTRAIVPAARRTFADPTDPLAELAHRASGEDGARAVLDALYAQQKAPRQGYDGRRGLVHALALMLSGDLKGAARQLDHLGDDAHITSTELYPLLAGQVYKTRRRYREAYEALARAAGQPDLKNADASPQVDVLPGSSTP</sequence>